<gene>
    <name evidence="5" type="ORF">HNR09_002519</name>
</gene>
<organism evidence="5 6">
    <name type="scientific">Nesterenkonia xinjiangensis</name>
    <dbReference type="NCBI Taxonomy" id="225327"/>
    <lineage>
        <taxon>Bacteria</taxon>
        <taxon>Bacillati</taxon>
        <taxon>Actinomycetota</taxon>
        <taxon>Actinomycetes</taxon>
        <taxon>Micrococcales</taxon>
        <taxon>Micrococcaceae</taxon>
        <taxon>Nesterenkonia</taxon>
    </lineage>
</organism>
<dbReference type="PROSITE" id="PS50995">
    <property type="entry name" value="HTH_MARR_2"/>
    <property type="match status" value="1"/>
</dbReference>
<sequence>MHDPLAKDPIAEVRRNWERHGWESAAAPAAAVTAIMRTQQILLGRAQEILKPFKLTFARYEVLSLLSFSRENRMPMNKASKLLQVHPTSITNAVDRLESAGLVQRQPHESDRRAMLLVLTPEGTQVAERATKALNEQLFESTGFEEAEIEDLNAILARFRRRAGDFAD</sequence>
<dbReference type="PROSITE" id="PS01117">
    <property type="entry name" value="HTH_MARR_1"/>
    <property type="match status" value="1"/>
</dbReference>
<dbReference type="InterPro" id="IPR036390">
    <property type="entry name" value="WH_DNA-bd_sf"/>
</dbReference>
<evidence type="ECO:0000313" key="5">
    <source>
        <dbReference type="EMBL" id="NYJ79108.1"/>
    </source>
</evidence>
<dbReference type="PRINTS" id="PR00598">
    <property type="entry name" value="HTHMARR"/>
</dbReference>
<dbReference type="Proteomes" id="UP000535437">
    <property type="component" value="Unassembled WGS sequence"/>
</dbReference>
<dbReference type="InterPro" id="IPR023187">
    <property type="entry name" value="Tscrpt_reg_MarR-type_CS"/>
</dbReference>
<dbReference type="GO" id="GO:0006950">
    <property type="term" value="P:response to stress"/>
    <property type="evidence" value="ECO:0007669"/>
    <property type="project" value="TreeGrafter"/>
</dbReference>
<keyword evidence="1" id="KW-0805">Transcription regulation</keyword>
<feature type="domain" description="HTH marR-type" evidence="4">
    <location>
        <begin position="28"/>
        <end position="161"/>
    </location>
</feature>
<dbReference type="InterPro" id="IPR039422">
    <property type="entry name" value="MarR/SlyA-like"/>
</dbReference>
<proteinExistence type="predicted"/>
<dbReference type="AlphaFoldDB" id="A0A7Z0GQ76"/>
<evidence type="ECO:0000256" key="3">
    <source>
        <dbReference type="ARBA" id="ARBA00023163"/>
    </source>
</evidence>
<dbReference type="InterPro" id="IPR036388">
    <property type="entry name" value="WH-like_DNA-bd_sf"/>
</dbReference>
<protein>
    <submittedName>
        <fullName evidence="5">DNA-binding MarR family transcriptional regulator</fullName>
    </submittedName>
</protein>
<comment type="caution">
    <text evidence="5">The sequence shown here is derived from an EMBL/GenBank/DDBJ whole genome shotgun (WGS) entry which is preliminary data.</text>
</comment>
<evidence type="ECO:0000259" key="4">
    <source>
        <dbReference type="PROSITE" id="PS50995"/>
    </source>
</evidence>
<keyword evidence="2 5" id="KW-0238">DNA-binding</keyword>
<name>A0A7Z0GQ76_9MICC</name>
<dbReference type="SUPFAM" id="SSF46785">
    <property type="entry name" value="Winged helix' DNA-binding domain"/>
    <property type="match status" value="1"/>
</dbReference>
<dbReference type="Gene3D" id="1.10.10.10">
    <property type="entry name" value="Winged helix-like DNA-binding domain superfamily/Winged helix DNA-binding domain"/>
    <property type="match status" value="1"/>
</dbReference>
<dbReference type="RefSeq" id="WP_179542376.1">
    <property type="nucleotide sequence ID" value="NZ_BAAALL010000001.1"/>
</dbReference>
<keyword evidence="6" id="KW-1185">Reference proteome</keyword>
<evidence type="ECO:0000313" key="6">
    <source>
        <dbReference type="Proteomes" id="UP000535437"/>
    </source>
</evidence>
<dbReference type="InterPro" id="IPR000835">
    <property type="entry name" value="HTH_MarR-typ"/>
</dbReference>
<keyword evidence="3" id="KW-0804">Transcription</keyword>
<dbReference type="Pfam" id="PF01047">
    <property type="entry name" value="MarR"/>
    <property type="match status" value="1"/>
</dbReference>
<evidence type="ECO:0000256" key="2">
    <source>
        <dbReference type="ARBA" id="ARBA00023125"/>
    </source>
</evidence>
<dbReference type="GO" id="GO:0003700">
    <property type="term" value="F:DNA-binding transcription factor activity"/>
    <property type="evidence" value="ECO:0007669"/>
    <property type="project" value="InterPro"/>
</dbReference>
<accession>A0A7Z0GQ76</accession>
<dbReference type="SMART" id="SM00347">
    <property type="entry name" value="HTH_MARR"/>
    <property type="match status" value="1"/>
</dbReference>
<evidence type="ECO:0000256" key="1">
    <source>
        <dbReference type="ARBA" id="ARBA00023015"/>
    </source>
</evidence>
<dbReference type="GO" id="GO:0003677">
    <property type="term" value="F:DNA binding"/>
    <property type="evidence" value="ECO:0007669"/>
    <property type="project" value="UniProtKB-KW"/>
</dbReference>
<dbReference type="PANTHER" id="PTHR33164">
    <property type="entry name" value="TRANSCRIPTIONAL REGULATOR, MARR FAMILY"/>
    <property type="match status" value="1"/>
</dbReference>
<dbReference type="PANTHER" id="PTHR33164:SF101">
    <property type="entry name" value="TRANSCRIPTIONAL REPRESSOR MPRA"/>
    <property type="match status" value="1"/>
</dbReference>
<dbReference type="EMBL" id="JACCFY010000001">
    <property type="protein sequence ID" value="NYJ79108.1"/>
    <property type="molecule type" value="Genomic_DNA"/>
</dbReference>
<reference evidence="5 6" key="1">
    <citation type="submission" date="2020-07" db="EMBL/GenBank/DDBJ databases">
        <title>Sequencing the genomes of 1000 actinobacteria strains.</title>
        <authorList>
            <person name="Klenk H.-P."/>
        </authorList>
    </citation>
    <scope>NUCLEOTIDE SEQUENCE [LARGE SCALE GENOMIC DNA]</scope>
    <source>
        <strain evidence="5 6">DSM 15475</strain>
    </source>
</reference>